<gene>
    <name evidence="3" type="ORF">B0J13DRAFT_563625</name>
</gene>
<evidence type="ECO:0000313" key="3">
    <source>
        <dbReference type="EMBL" id="KAH7129975.1"/>
    </source>
</evidence>
<feature type="transmembrane region" description="Helical" evidence="2">
    <location>
        <begin position="6"/>
        <end position="24"/>
    </location>
</feature>
<dbReference type="Proteomes" id="UP000717696">
    <property type="component" value="Unassembled WGS sequence"/>
</dbReference>
<keyword evidence="2" id="KW-0472">Membrane</keyword>
<dbReference type="AlphaFoldDB" id="A0A9P9E0Y8"/>
<proteinExistence type="predicted"/>
<sequence length="78" mass="8541">MALIMGIVGPTCTLIVLWLLLCLGRRRLDRFASRPSEGDDPQGKVSAAEQGLYHGDQDQEQEDEGDDEIRAAILGSIE</sequence>
<evidence type="ECO:0000256" key="1">
    <source>
        <dbReference type="SAM" id="MobiDB-lite"/>
    </source>
</evidence>
<comment type="caution">
    <text evidence="3">The sequence shown here is derived from an EMBL/GenBank/DDBJ whole genome shotgun (WGS) entry which is preliminary data.</text>
</comment>
<reference evidence="3" key="1">
    <citation type="journal article" date="2021" name="Nat. Commun.">
        <title>Genetic determinants of endophytism in the Arabidopsis root mycobiome.</title>
        <authorList>
            <person name="Mesny F."/>
            <person name="Miyauchi S."/>
            <person name="Thiergart T."/>
            <person name="Pickel B."/>
            <person name="Atanasova L."/>
            <person name="Karlsson M."/>
            <person name="Huettel B."/>
            <person name="Barry K.W."/>
            <person name="Haridas S."/>
            <person name="Chen C."/>
            <person name="Bauer D."/>
            <person name="Andreopoulos W."/>
            <person name="Pangilinan J."/>
            <person name="LaButti K."/>
            <person name="Riley R."/>
            <person name="Lipzen A."/>
            <person name="Clum A."/>
            <person name="Drula E."/>
            <person name="Henrissat B."/>
            <person name="Kohler A."/>
            <person name="Grigoriev I.V."/>
            <person name="Martin F.M."/>
            <person name="Hacquard S."/>
        </authorList>
    </citation>
    <scope>NUCLEOTIDE SEQUENCE</scope>
    <source>
        <strain evidence="3">MPI-CAGE-AT-0021</strain>
    </source>
</reference>
<feature type="region of interest" description="Disordered" evidence="1">
    <location>
        <begin position="32"/>
        <end position="78"/>
    </location>
</feature>
<organism evidence="3 4">
    <name type="scientific">Dactylonectria estremocensis</name>
    <dbReference type="NCBI Taxonomy" id="1079267"/>
    <lineage>
        <taxon>Eukaryota</taxon>
        <taxon>Fungi</taxon>
        <taxon>Dikarya</taxon>
        <taxon>Ascomycota</taxon>
        <taxon>Pezizomycotina</taxon>
        <taxon>Sordariomycetes</taxon>
        <taxon>Hypocreomycetidae</taxon>
        <taxon>Hypocreales</taxon>
        <taxon>Nectriaceae</taxon>
        <taxon>Dactylonectria</taxon>
    </lineage>
</organism>
<evidence type="ECO:0000256" key="2">
    <source>
        <dbReference type="SAM" id="Phobius"/>
    </source>
</evidence>
<protein>
    <submittedName>
        <fullName evidence="3">Uncharacterized protein</fullName>
    </submittedName>
</protein>
<keyword evidence="2" id="KW-1133">Transmembrane helix</keyword>
<name>A0A9P9E0Y8_9HYPO</name>
<evidence type="ECO:0000313" key="4">
    <source>
        <dbReference type="Proteomes" id="UP000717696"/>
    </source>
</evidence>
<keyword evidence="4" id="KW-1185">Reference proteome</keyword>
<dbReference type="EMBL" id="JAGMUU010000020">
    <property type="protein sequence ID" value="KAH7129975.1"/>
    <property type="molecule type" value="Genomic_DNA"/>
</dbReference>
<keyword evidence="2" id="KW-0812">Transmembrane</keyword>
<feature type="compositionally biased region" description="Acidic residues" evidence="1">
    <location>
        <begin position="58"/>
        <end position="67"/>
    </location>
</feature>
<accession>A0A9P9E0Y8</accession>